<dbReference type="InterPro" id="IPR036365">
    <property type="entry name" value="PGBD-like_sf"/>
</dbReference>
<organism evidence="4 5">
    <name type="scientific">Couchioplanes caeruleus subsp. caeruleus</name>
    <dbReference type="NCBI Taxonomy" id="56427"/>
    <lineage>
        <taxon>Bacteria</taxon>
        <taxon>Bacillati</taxon>
        <taxon>Actinomycetota</taxon>
        <taxon>Actinomycetes</taxon>
        <taxon>Micromonosporales</taxon>
        <taxon>Micromonosporaceae</taxon>
        <taxon>Couchioplanes</taxon>
    </lineage>
</organism>
<feature type="chain" id="PRO_5009664590" description="Peptidoglycan hydrolase-like protein with peptidoglycan-binding domain" evidence="1">
    <location>
        <begin position="31"/>
        <end position="328"/>
    </location>
</feature>
<evidence type="ECO:0000256" key="1">
    <source>
        <dbReference type="SAM" id="SignalP"/>
    </source>
</evidence>
<feature type="domain" description="ARB-07466-like C-terminal" evidence="3">
    <location>
        <begin position="56"/>
        <end position="171"/>
    </location>
</feature>
<dbReference type="AlphaFoldDB" id="A0A1K0H054"/>
<keyword evidence="1" id="KW-0732">Signal</keyword>
<sequence length="328" mass="35240">MHLSTTIRRWGGAAVLVTAALLTTVVPAHAAVPTIPVFGAAIDPYAAEDPQDSCDPSVKPGVAGFRELVLRTYPTTGDSGVVRECSPSEVSEHEEGRAWDWRVDARNSADRARVDEFLGWLLATDSHGNKHAMARRTGVMYVIWNGRIWGSYRAAEGWRPYSGASPHTDHVHFSFSWAGARKQTTWWTRATQPAAWPRVERGATGVDVQTVQHLLTAAGYPVDSDGKFGPGTEAAVKKFQAAQGATADGIVGMMSWSKLVRTVRPGDRGDAVKAVQAQLNALGYGLEVDGAFGDRTAAAVRGVQKENQLPADGVVTPTVWQLVVGRTA</sequence>
<feature type="domain" description="Peptidoglycan binding-like" evidence="2">
    <location>
        <begin position="205"/>
        <end position="257"/>
    </location>
</feature>
<feature type="signal peptide" evidence="1">
    <location>
        <begin position="1"/>
        <end position="30"/>
    </location>
</feature>
<dbReference type="InterPro" id="IPR058593">
    <property type="entry name" value="ARB_07466-like_C"/>
</dbReference>
<dbReference type="Proteomes" id="UP000182486">
    <property type="component" value="Unassembled WGS sequence"/>
</dbReference>
<gene>
    <name evidence="4" type="ORF">BG844_06330</name>
</gene>
<reference evidence="4 5" key="1">
    <citation type="submission" date="2016-09" db="EMBL/GenBank/DDBJ databases">
        <title>Couchioplanes caeruleus draft genome sequence.</title>
        <authorList>
            <person name="Sheehan J."/>
            <person name="Caffrey P."/>
        </authorList>
    </citation>
    <scope>NUCLEOTIDE SEQUENCE [LARGE SCALE GENOMIC DNA]</scope>
    <source>
        <strain evidence="4 5">DSM 43634</strain>
    </source>
</reference>
<evidence type="ECO:0000313" key="5">
    <source>
        <dbReference type="Proteomes" id="UP000182486"/>
    </source>
</evidence>
<evidence type="ECO:0000313" key="4">
    <source>
        <dbReference type="EMBL" id="OJF15067.1"/>
    </source>
</evidence>
<dbReference type="InterPro" id="IPR036366">
    <property type="entry name" value="PGBDSf"/>
</dbReference>
<feature type="domain" description="Peptidoglycan binding-like" evidence="2">
    <location>
        <begin position="268"/>
        <end position="321"/>
    </location>
</feature>
<keyword evidence="5" id="KW-1185">Reference proteome</keyword>
<dbReference type="Gene3D" id="1.10.101.10">
    <property type="entry name" value="PGBD-like superfamily/PGBD"/>
    <property type="match status" value="2"/>
</dbReference>
<dbReference type="Pfam" id="PF01471">
    <property type="entry name" value="PG_binding_1"/>
    <property type="match status" value="2"/>
</dbReference>
<evidence type="ECO:0008006" key="6">
    <source>
        <dbReference type="Google" id="ProtNLM"/>
    </source>
</evidence>
<dbReference type="EMBL" id="MEIA01000069">
    <property type="protein sequence ID" value="OJF15067.1"/>
    <property type="molecule type" value="Genomic_DNA"/>
</dbReference>
<accession>A0A1K0H054</accession>
<evidence type="ECO:0000259" key="3">
    <source>
        <dbReference type="Pfam" id="PF26571"/>
    </source>
</evidence>
<name>A0A1K0H054_9ACTN</name>
<comment type="caution">
    <text evidence="4">The sequence shown here is derived from an EMBL/GenBank/DDBJ whole genome shotgun (WGS) entry which is preliminary data.</text>
</comment>
<evidence type="ECO:0000259" key="2">
    <source>
        <dbReference type="Pfam" id="PF01471"/>
    </source>
</evidence>
<dbReference type="InterPro" id="IPR002477">
    <property type="entry name" value="Peptidoglycan-bd-like"/>
</dbReference>
<dbReference type="RefSeq" id="WP_071803795.1">
    <property type="nucleotide sequence ID" value="NZ_MEIA01000069.1"/>
</dbReference>
<dbReference type="Pfam" id="PF26571">
    <property type="entry name" value="VldE"/>
    <property type="match status" value="1"/>
</dbReference>
<protein>
    <recommendedName>
        <fullName evidence="6">Peptidoglycan hydrolase-like protein with peptidoglycan-binding domain</fullName>
    </recommendedName>
</protein>
<dbReference type="SUPFAM" id="SSF47090">
    <property type="entry name" value="PGBD-like"/>
    <property type="match status" value="2"/>
</dbReference>
<proteinExistence type="predicted"/>